<sequence length="105" mass="11697">MEFSRQEYWSGLPFPSPGHLPNARAEPRSPTPQVDSLPSVVQSLSRAQLFVTPMDYSTRDFPVLHHLLELAQTHVHRVCDAIQPSCLLSSPSPPAINLSQHQGLF</sequence>
<evidence type="ECO:0000313" key="1">
    <source>
        <dbReference type="EMBL" id="CAN0224516.1"/>
    </source>
</evidence>
<dbReference type="EMBL" id="OX596108">
    <property type="protein sequence ID" value="CAN0224516.1"/>
    <property type="molecule type" value="Genomic_DNA"/>
</dbReference>
<accession>A0AC59Z599</accession>
<dbReference type="Proteomes" id="UP001162501">
    <property type="component" value="Chromosome 24"/>
</dbReference>
<organism evidence="1 2">
    <name type="scientific">Rangifer tarandus platyrhynchus</name>
    <name type="common">Svalbard reindeer</name>
    <dbReference type="NCBI Taxonomy" id="3082113"/>
    <lineage>
        <taxon>Eukaryota</taxon>
        <taxon>Metazoa</taxon>
        <taxon>Chordata</taxon>
        <taxon>Craniata</taxon>
        <taxon>Vertebrata</taxon>
        <taxon>Euteleostomi</taxon>
        <taxon>Mammalia</taxon>
        <taxon>Eutheria</taxon>
        <taxon>Laurasiatheria</taxon>
        <taxon>Artiodactyla</taxon>
        <taxon>Ruminantia</taxon>
        <taxon>Pecora</taxon>
        <taxon>Cervidae</taxon>
        <taxon>Odocoileinae</taxon>
        <taxon>Rangifer</taxon>
    </lineage>
</organism>
<evidence type="ECO:0000313" key="2">
    <source>
        <dbReference type="Proteomes" id="UP001162501"/>
    </source>
</evidence>
<reference evidence="1" key="1">
    <citation type="submission" date="2023-05" db="EMBL/GenBank/DDBJ databases">
        <authorList>
            <consortium name="ELIXIR-Norway"/>
        </authorList>
    </citation>
    <scope>NUCLEOTIDE SEQUENCE</scope>
</reference>
<protein>
    <submittedName>
        <fullName evidence="1">Uncharacterized protein</fullName>
    </submittedName>
</protein>
<gene>
    <name evidence="1" type="ORF">MRATA1EN22A_LOCUS13916</name>
</gene>
<name>A0AC59Z599_RANTA</name>
<reference evidence="1" key="2">
    <citation type="submission" date="2025-03" db="EMBL/GenBank/DDBJ databases">
        <authorList>
            <consortium name="ELIXIR-Norway"/>
            <consortium name="Elixir Norway"/>
        </authorList>
    </citation>
    <scope>NUCLEOTIDE SEQUENCE</scope>
</reference>
<proteinExistence type="predicted"/>